<evidence type="ECO:0000313" key="4">
    <source>
        <dbReference type="Proteomes" id="UP000817854"/>
    </source>
</evidence>
<evidence type="ECO:0000256" key="2">
    <source>
        <dbReference type="SAM" id="Phobius"/>
    </source>
</evidence>
<dbReference type="Proteomes" id="UP000817854">
    <property type="component" value="Unassembled WGS sequence"/>
</dbReference>
<accession>A0ABX0IVS6</accession>
<reference evidence="3 4" key="2">
    <citation type="submission" date="2019-05" db="EMBL/GenBank/DDBJ databases">
        <authorList>
            <person name="Lianzixin W."/>
        </authorList>
    </citation>
    <scope>NUCLEOTIDE SEQUENCE [LARGE SCALE GENOMIC DNA]</scope>
    <source>
        <strain evidence="3 4">EC11</strain>
    </source>
</reference>
<reference evidence="4" key="1">
    <citation type="submission" date="2019-05" db="EMBL/GenBank/DDBJ databases">
        <title>Flavobacterium profundi sp. nov., isolated from a deep-sea seamount.</title>
        <authorList>
            <person name="Zhang D.-C."/>
        </authorList>
    </citation>
    <scope>NUCLEOTIDE SEQUENCE [LARGE SCALE GENOMIC DNA]</scope>
    <source>
        <strain evidence="4">EC11</strain>
    </source>
</reference>
<comment type="caution">
    <text evidence="3">The sequence shown here is derived from an EMBL/GenBank/DDBJ whole genome shotgun (WGS) entry which is preliminary data.</text>
</comment>
<feature type="compositionally biased region" description="Polar residues" evidence="1">
    <location>
        <begin position="202"/>
        <end position="216"/>
    </location>
</feature>
<keyword evidence="2" id="KW-0812">Transmembrane</keyword>
<keyword evidence="4" id="KW-1185">Reference proteome</keyword>
<keyword evidence="2" id="KW-1133">Transmembrane helix</keyword>
<organism evidence="3 4">
    <name type="scientific">Flavobacterium jejuense</name>
    <dbReference type="NCBI Taxonomy" id="1544455"/>
    <lineage>
        <taxon>Bacteria</taxon>
        <taxon>Pseudomonadati</taxon>
        <taxon>Bacteroidota</taxon>
        <taxon>Flavobacteriia</taxon>
        <taxon>Flavobacteriales</taxon>
        <taxon>Flavobacteriaceae</taxon>
        <taxon>Flavobacterium</taxon>
    </lineage>
</organism>
<dbReference type="EMBL" id="VEVQ02000020">
    <property type="protein sequence ID" value="NHN27982.1"/>
    <property type="molecule type" value="Genomic_DNA"/>
</dbReference>
<keyword evidence="2" id="KW-0472">Membrane</keyword>
<gene>
    <name evidence="3" type="ORF">FIA58_020070</name>
</gene>
<protein>
    <recommendedName>
        <fullName evidence="5">PA14 domain-containing protein</fullName>
    </recommendedName>
</protein>
<name>A0ABX0IVS6_9FLAO</name>
<sequence length="1885" mass="212501">MKQIRSSKFSKFLAYYLAIMMFLQVTQPLQMYALTEGPSQPEFNSFTPIGTSDMVDLASGDFNYNIPIMDVGGYPINLAYNSGVTMDQEASWVGLGWNLNVGQINRQMRGLPDDFNGDSMIYENNMKDNITVGSGVGINLALFGLNEDKEKIIKGGLNAGLSVKYNNYDGIGFSVNGGFSLDVGKSMAVGMQMESSVTEGVSASPSLSFHNKNQGKTQRENELTGSLGVSYNSRKGIEGMNFSAKRRNIQCFDVSENLNFSAGHSKTYSNGGSLSFIDASFTPTKRVGMKSSNFMFNMDLDADIYGPELGLKFSGFMTKQGIDDSEKYKIEKGFGYENSYNASQSDVLDFNREKDRTVNKHTSVLPITNYTFDIYTVQGQGVSGMFRPYSGQIGYVYDNKIVDKSVGGNAGGEIGPAPAQEWGFDATVTIGNSYTKLWSSGNQALTRFKEKKDNKPDYERIYFKNIGGNHVDKEKDILNNELGKYAPIKFDLSGSSYARTTTQDYYKFDNNVTEKIGSTNKIVRTQRVNRNQAIQKLTRKEAAKFGFSKSFSDYAKDHHTAEIRIIKDGGDQYVFGKALYNHVKREVTFDVSNKDGHDGNCSTGLISYLNGDNSANNKKDGDQYFNRVTTPDYAHTYLLTYVLSSDFQDIDSISGPSDGDLGSYTKFVYDNKTKKDGLYKWRVPFGKYKANYDEGLKSSKKDDKGNYQYGEKEMSYIQKIETKTHIAIFEISEREDGYGVEGENGGLNIDSKSYKLDKISLYSKPEYDAYQDEAKPIKVAHFEYEYSLCRGIENNKNYSSYKADSNTSDPVGKLTLKKVYFTYRDSNMGKYTPYEFGYINNFDYDMKAYDVWGNYKPSPVDVSCNPTSGSMSNAEYPFVDQSNRELADKYATAWHLNSVKLPSGGTISLDYEADDYAFVQNKEAMQMFKVIGAGNGTQQNMTNNLFGSQYLFIKINENIENSEQGKDKFRKKYISDLINQPIYFRFLVNMFDPNPMPGASTPDKYDYVTGYLKLDNDFKVDGSDVVGIKIKWAKKGDGVNANKDVNPISKAGWQFGRTYLNRLVYGITNNEESKDLKSIVMELIGTIPSVFQILQSPNGRLEDKGIASQFITNKSWIRLKHPENKKIGGGSRVKRVKLSDEWDIMTNHTGNAAYSQSYGQEYSYTKGDGGENDKTTSGVATYEPLGCKENPLVQPFYDKTNPGLLLGPDEQNYVEEPLGESFFPSPKVTYSKVSVRNLPREKDVDGVIFKVKKHATGHVVTEFFTSFDYPTLVNYTTLSSHYDKSPLASIVNINTKQHLTLSQGFSIHTNDMDGKMKSQRVYAEGQTAHISGVDYKYKDNIEIQKIKSDGLLDNEITTINSNGQVQQNIVGVDYDVINDFRENKSVTTTGGIRFNSAGLPLAIIYLVVPTPLPKFSRLEDKLKTAVTTKVIHSSGILRETVAYDVGAVVSTKNLAWDAETGQVLITETVNEYNDKYYSFNYPAYWNGDYKAMGQAITNLDLEWNIELTDTNNNDGQYRFKGNYNAKDYLLAGDELWITQGRTNGYTEPLYGDRPRPFKAWVVDVEDNGVITLINKEGLRVDQYSVNNGSIKVIRSGYRNLQMGSMASITSMTNPLTKRNPNNSDLIDPNLFQSTNWNEYRIINASAVEYSNIWAGQCECKLPQMKFDNEGKLVFNFELLDYESDEYDKVIDESYNPYLYNILGNWRAKKSYAYLTGRHHSNNATPRVSGFYNDFYPFYVYDVANKWKINESYIDKWTFASEVTNYNPYGQEIENKDALNRYSSALYGYNYRFPLAVASNTKYNELAYDGFEDYNFSECDSLSHFSFEGSLDENNITISNTQSHTGRRSIRVAPSEGTKKRKAIITKKIVTCDEPVLTTKTIQTKK</sequence>
<feature type="region of interest" description="Disordered" evidence="1">
    <location>
        <begin position="202"/>
        <end position="223"/>
    </location>
</feature>
<feature type="transmembrane region" description="Helical" evidence="2">
    <location>
        <begin position="12"/>
        <end position="34"/>
    </location>
</feature>
<evidence type="ECO:0008006" key="5">
    <source>
        <dbReference type="Google" id="ProtNLM"/>
    </source>
</evidence>
<evidence type="ECO:0000313" key="3">
    <source>
        <dbReference type="EMBL" id="NHN27982.1"/>
    </source>
</evidence>
<proteinExistence type="predicted"/>
<dbReference type="RefSeq" id="WP_140964487.1">
    <property type="nucleotide sequence ID" value="NZ_VEVQ02000020.1"/>
</dbReference>
<reference evidence="3 4" key="3">
    <citation type="submission" date="2020-02" db="EMBL/GenBank/DDBJ databases">
        <title>Flavobacterium profundi sp. nov., isolated from a deep-sea seamount.</title>
        <authorList>
            <person name="Zhang D.-C."/>
        </authorList>
    </citation>
    <scope>NUCLEOTIDE SEQUENCE [LARGE SCALE GENOMIC DNA]</scope>
    <source>
        <strain evidence="3 4">EC11</strain>
    </source>
</reference>
<evidence type="ECO:0000256" key="1">
    <source>
        <dbReference type="SAM" id="MobiDB-lite"/>
    </source>
</evidence>